<evidence type="ECO:0000313" key="2">
    <source>
        <dbReference type="EMBL" id="TID14252.1"/>
    </source>
</evidence>
<gene>
    <name evidence="2" type="ORF">E6O75_ATG09331</name>
</gene>
<dbReference type="AlphaFoldDB" id="A0A4Z1NK82"/>
<dbReference type="Proteomes" id="UP000298493">
    <property type="component" value="Unassembled WGS sequence"/>
</dbReference>
<comment type="caution">
    <text evidence="2">The sequence shown here is derived from an EMBL/GenBank/DDBJ whole genome shotgun (WGS) entry which is preliminary data.</text>
</comment>
<keyword evidence="3" id="KW-1185">Reference proteome</keyword>
<name>A0A4Z1NK82_9PEZI</name>
<feature type="region of interest" description="Disordered" evidence="1">
    <location>
        <begin position="116"/>
        <end position="147"/>
    </location>
</feature>
<dbReference type="EMBL" id="SNSC02000023">
    <property type="protein sequence ID" value="TID14252.1"/>
    <property type="molecule type" value="Genomic_DNA"/>
</dbReference>
<protein>
    <submittedName>
        <fullName evidence="2">Uncharacterized protein</fullName>
    </submittedName>
</protein>
<reference evidence="2 3" key="1">
    <citation type="submission" date="2019-04" db="EMBL/GenBank/DDBJ databases">
        <title>High contiguity whole genome sequence and gene annotation resource for two Venturia nashicola isolates.</title>
        <authorList>
            <person name="Prokchorchik M."/>
            <person name="Won K."/>
            <person name="Lee Y."/>
            <person name="Choi E.D."/>
            <person name="Segonzac C."/>
            <person name="Sohn K.H."/>
        </authorList>
    </citation>
    <scope>NUCLEOTIDE SEQUENCE [LARGE SCALE GENOMIC DNA]</scope>
    <source>
        <strain evidence="2 3">PRI2</strain>
    </source>
</reference>
<organism evidence="2 3">
    <name type="scientific">Venturia nashicola</name>
    <dbReference type="NCBI Taxonomy" id="86259"/>
    <lineage>
        <taxon>Eukaryota</taxon>
        <taxon>Fungi</taxon>
        <taxon>Dikarya</taxon>
        <taxon>Ascomycota</taxon>
        <taxon>Pezizomycotina</taxon>
        <taxon>Dothideomycetes</taxon>
        <taxon>Pleosporomycetidae</taxon>
        <taxon>Venturiales</taxon>
        <taxon>Venturiaceae</taxon>
        <taxon>Venturia</taxon>
    </lineage>
</organism>
<sequence>MSHSAKRAQSETRFDSHLMILDYTLFMATKALLEEQVLKHEEGVDENLSQHPLEMVDSFLRIFKRNHPTESVSDAIKLRLRLVKFTTLFGRRSAQSATTPSVADLEALRQTHRRRATDYWDSSSDGSFQESAFQHRQPSERRSATQYRATTDSIALADLVPMFLALSAARSNMDMSTREITTQWMHLAGQFMLQAALEQCLLYGQCPEEKLREIFSWGWKEDISTSWQDEQSVNDMFFDMDQYDEDGSRREVKGWREIKMSYFQMLKPTDGVDPVRHLRRVQGCYPLHDFENSLLLFLEALQLEQEEPSLTQLENNNVPGMTSEEMVSLKKRLRLPF</sequence>
<feature type="compositionally biased region" description="Polar residues" evidence="1">
    <location>
        <begin position="120"/>
        <end position="136"/>
    </location>
</feature>
<evidence type="ECO:0000256" key="1">
    <source>
        <dbReference type="SAM" id="MobiDB-lite"/>
    </source>
</evidence>
<evidence type="ECO:0000313" key="3">
    <source>
        <dbReference type="Proteomes" id="UP000298493"/>
    </source>
</evidence>
<proteinExistence type="predicted"/>
<accession>A0A4Z1NK82</accession>
<dbReference type="OrthoDB" id="4149149at2759"/>